<evidence type="ECO:0000256" key="1">
    <source>
        <dbReference type="ARBA" id="ARBA00004141"/>
    </source>
</evidence>
<dbReference type="Gene3D" id="3.90.226.10">
    <property type="entry name" value="2-enoyl-CoA Hydratase, Chain A, domain 1"/>
    <property type="match status" value="1"/>
</dbReference>
<accession>F2L395</accession>
<dbReference type="InterPro" id="IPR012340">
    <property type="entry name" value="NA-bd_OB-fold"/>
</dbReference>
<comment type="subcellular location">
    <subcellularLocation>
        <location evidence="1">Membrane</location>
        <topology evidence="1">Multi-pass membrane protein</topology>
    </subcellularLocation>
</comment>
<dbReference type="HOGENOM" id="CLU_024619_1_1_2"/>
<dbReference type="Proteomes" id="UP000008138">
    <property type="component" value="Chromosome"/>
</dbReference>
<keyword evidence="9" id="KW-1185">Reference proteome</keyword>
<dbReference type="InterPro" id="IPR029045">
    <property type="entry name" value="ClpP/crotonase-like_dom_sf"/>
</dbReference>
<sequence>MGRRVIPLTLILVFLASQLIWAQQIYYVRVVYVVSVDNTIGPYTVSQLSRAINAAEQNSGAVLVLLNTPGGLADSTLQAMQMIGSSSAPVIGFVYPDYGYAWSGGTYLLLSTHIAAMAPHTVIGSCQPIQGTTPINESKILNALASYLATIMESYGRNSTYAYLCVERNLNLNAEEALRYHVINFVANDIGQLLDEINGTSILLDGHKVVVVVQSPALIRIEPTFGEMFQAWLMDPLVESILSLLALLIVIAAIASGHPLVAGLGVVLFLLSVIPYVSTGWIWAILFAMGVALLFAGMFSGGYTHGILEGTGAVLVILGFLSLFPPLQLQRQPVVVADYWPLVGSAIALSAILAGVVAFIAWKAVAVHLRRPVSEQLLTLRGLEGIAVDDIGPDRPGYVLVLGEYWKAISRVNIRKGCRVRVVEAETPLVVEPVGSCS</sequence>
<protein>
    <submittedName>
        <fullName evidence="8">Nodulation protein</fullName>
    </submittedName>
</protein>
<proteinExistence type="predicted"/>
<gene>
    <name evidence="8" type="ordered locus">TUZN_0458</name>
</gene>
<feature type="transmembrane region" description="Helical" evidence="5">
    <location>
        <begin position="237"/>
        <end position="255"/>
    </location>
</feature>
<evidence type="ECO:0000313" key="8">
    <source>
        <dbReference type="EMBL" id="AEA11954.1"/>
    </source>
</evidence>
<dbReference type="STRING" id="999630.TUZN_0458"/>
<dbReference type="AlphaFoldDB" id="F2L395"/>
<feature type="domain" description="NfeD-like C-terminal" evidence="6">
    <location>
        <begin position="380"/>
        <end position="426"/>
    </location>
</feature>
<evidence type="ECO:0000259" key="6">
    <source>
        <dbReference type="Pfam" id="PF01957"/>
    </source>
</evidence>
<dbReference type="eggNOG" id="arCOG01910">
    <property type="taxonomic scope" value="Archaea"/>
</dbReference>
<feature type="transmembrane region" description="Helical" evidence="5">
    <location>
        <begin position="283"/>
        <end position="300"/>
    </location>
</feature>
<dbReference type="EMBL" id="CP002590">
    <property type="protein sequence ID" value="AEA11954.1"/>
    <property type="molecule type" value="Genomic_DNA"/>
</dbReference>
<dbReference type="PANTHER" id="PTHR33507">
    <property type="entry name" value="INNER MEMBRANE PROTEIN YBBJ"/>
    <property type="match status" value="1"/>
</dbReference>
<feature type="domain" description="NfeD1b N-terminal" evidence="7">
    <location>
        <begin position="30"/>
        <end position="179"/>
    </location>
</feature>
<evidence type="ECO:0000313" key="9">
    <source>
        <dbReference type="Proteomes" id="UP000008138"/>
    </source>
</evidence>
<evidence type="ECO:0000256" key="4">
    <source>
        <dbReference type="ARBA" id="ARBA00023136"/>
    </source>
</evidence>
<dbReference type="OrthoDB" id="28112at2157"/>
<reference evidence="8 9" key="1">
    <citation type="journal article" date="2011" name="J. Bacteriol.">
        <title>Complete genome sequence of the thermoacidophilic crenarchaeon Thermoproteus uzoniensis 768-20.</title>
        <authorList>
            <person name="Mardanov A.V."/>
            <person name="Gumerov V.M."/>
            <person name="Beletsky A.V."/>
            <person name="Prokofeva M.I."/>
            <person name="Bonch-Osmolovskaya E.A."/>
            <person name="Ravin N.V."/>
            <person name="Skryabin K.G."/>
        </authorList>
    </citation>
    <scope>NUCLEOTIDE SEQUENCE [LARGE SCALE GENOMIC DNA]</scope>
    <source>
        <strain evidence="8 9">768-20</strain>
    </source>
</reference>
<dbReference type="GO" id="GO:0016020">
    <property type="term" value="C:membrane"/>
    <property type="evidence" value="ECO:0007669"/>
    <property type="project" value="UniProtKB-SubCell"/>
</dbReference>
<dbReference type="GeneID" id="10360003"/>
<feature type="transmembrane region" description="Helical" evidence="5">
    <location>
        <begin position="307"/>
        <end position="327"/>
    </location>
</feature>
<dbReference type="PANTHER" id="PTHR33507:SF4">
    <property type="entry name" value="NODULATION COMPETITIVENESS PROTEIN NFED"/>
    <property type="match status" value="1"/>
</dbReference>
<dbReference type="InterPro" id="IPR002810">
    <property type="entry name" value="NfeD-like_C"/>
</dbReference>
<dbReference type="RefSeq" id="WP_013679290.1">
    <property type="nucleotide sequence ID" value="NC_015315.1"/>
</dbReference>
<dbReference type="Pfam" id="PF25145">
    <property type="entry name" value="NfeD1b_N"/>
    <property type="match status" value="1"/>
</dbReference>
<evidence type="ECO:0000256" key="5">
    <source>
        <dbReference type="SAM" id="Phobius"/>
    </source>
</evidence>
<feature type="transmembrane region" description="Helical" evidence="5">
    <location>
        <begin position="339"/>
        <end position="362"/>
    </location>
</feature>
<dbReference type="InterPro" id="IPR056738">
    <property type="entry name" value="NfeD1b_N"/>
</dbReference>
<organism evidence="8 9">
    <name type="scientific">Thermoproteus uzoniensis (strain 768-20)</name>
    <dbReference type="NCBI Taxonomy" id="999630"/>
    <lineage>
        <taxon>Archaea</taxon>
        <taxon>Thermoproteota</taxon>
        <taxon>Thermoprotei</taxon>
        <taxon>Thermoproteales</taxon>
        <taxon>Thermoproteaceae</taxon>
        <taxon>Thermoproteus</taxon>
    </lineage>
</organism>
<dbReference type="InterPro" id="IPR052165">
    <property type="entry name" value="Membrane_assoc_protease"/>
</dbReference>
<evidence type="ECO:0000256" key="3">
    <source>
        <dbReference type="ARBA" id="ARBA00022989"/>
    </source>
</evidence>
<evidence type="ECO:0000256" key="2">
    <source>
        <dbReference type="ARBA" id="ARBA00022692"/>
    </source>
</evidence>
<dbReference type="SUPFAM" id="SSF52096">
    <property type="entry name" value="ClpP/crotonase"/>
    <property type="match status" value="1"/>
</dbReference>
<dbReference type="CDD" id="cd07020">
    <property type="entry name" value="Clp_protease_NfeD_1"/>
    <property type="match status" value="1"/>
</dbReference>
<dbReference type="KEGG" id="tuz:TUZN_0458"/>
<keyword evidence="3 5" id="KW-1133">Transmembrane helix</keyword>
<keyword evidence="4 5" id="KW-0472">Membrane</keyword>
<dbReference type="Pfam" id="PF01957">
    <property type="entry name" value="NfeD"/>
    <property type="match status" value="1"/>
</dbReference>
<dbReference type="SUPFAM" id="SSF141322">
    <property type="entry name" value="NfeD domain-like"/>
    <property type="match status" value="1"/>
</dbReference>
<keyword evidence="2 5" id="KW-0812">Transmembrane</keyword>
<dbReference type="Gene3D" id="2.40.50.140">
    <property type="entry name" value="Nucleic acid-binding proteins"/>
    <property type="match status" value="1"/>
</dbReference>
<evidence type="ECO:0000259" key="7">
    <source>
        <dbReference type="Pfam" id="PF25145"/>
    </source>
</evidence>
<reference key="2">
    <citation type="submission" date="2011-03" db="EMBL/GenBank/DDBJ databases">
        <title>Complete genome sequence of the thermoacidophilic crenarchaeon Thermoproteus uzoniensis 768-20.</title>
        <authorList>
            <person name="Mardanov A.V."/>
            <person name="Gumerov V.M."/>
            <person name="Beletsky A.V."/>
            <person name="Prokofeva M.I."/>
            <person name="Bonch-Osmolovskaya E.A."/>
            <person name="Ravin N.V."/>
            <person name="Skryabin K.G."/>
        </authorList>
    </citation>
    <scope>NUCLEOTIDE SEQUENCE</scope>
    <source>
        <strain>768-20</strain>
    </source>
</reference>
<name>F2L395_THEU7</name>